<dbReference type="InterPro" id="IPR037701">
    <property type="entry name" value="Pom152"/>
</dbReference>
<proteinExistence type="predicted"/>
<evidence type="ECO:0008006" key="3">
    <source>
        <dbReference type="Google" id="ProtNLM"/>
    </source>
</evidence>
<dbReference type="GO" id="GO:0006999">
    <property type="term" value="P:nuclear pore organization"/>
    <property type="evidence" value="ECO:0007669"/>
    <property type="project" value="TreeGrafter"/>
</dbReference>
<dbReference type="PANTHER" id="PTHR28206">
    <property type="entry name" value="NUCLEOPORIN POM152"/>
    <property type="match status" value="1"/>
</dbReference>
<dbReference type="GO" id="GO:0006606">
    <property type="term" value="P:protein import into nucleus"/>
    <property type="evidence" value="ECO:0007669"/>
    <property type="project" value="TreeGrafter"/>
</dbReference>
<dbReference type="KEGG" id="csto:CGC58_04405"/>
<dbReference type="PANTHER" id="PTHR28206:SF1">
    <property type="entry name" value="NUCLEOPORIN POM152"/>
    <property type="match status" value="1"/>
</dbReference>
<accession>A0A250FVH4</accession>
<reference evidence="2" key="1">
    <citation type="submission" date="2017-06" db="EMBL/GenBank/DDBJ databases">
        <title>Capnocytophaga spp. assemblies.</title>
        <authorList>
            <person name="Gulvik C.A."/>
        </authorList>
    </citation>
    <scope>NUCLEOTIDE SEQUENCE [LARGE SCALE GENOMIC DNA]</scope>
    <source>
        <strain evidence="2">H2177</strain>
    </source>
</reference>
<dbReference type="EMBL" id="CP022387">
    <property type="protein sequence ID" value="ATA89021.1"/>
    <property type="molecule type" value="Genomic_DNA"/>
</dbReference>
<dbReference type="GO" id="GO:0017056">
    <property type="term" value="F:structural constituent of nuclear pore"/>
    <property type="evidence" value="ECO:0007669"/>
    <property type="project" value="InterPro"/>
</dbReference>
<dbReference type="AlphaFoldDB" id="A0A250FVH4"/>
<gene>
    <name evidence="1" type="ORF">CGC58_04405</name>
</gene>
<dbReference type="RefSeq" id="WP_095895320.1">
    <property type="nucleotide sequence ID" value="NZ_CP022387.1"/>
</dbReference>
<dbReference type="OrthoDB" id="1151536at2"/>
<dbReference type="Proteomes" id="UP000217348">
    <property type="component" value="Chromosome"/>
</dbReference>
<name>A0A250FVH4_9FLAO</name>
<evidence type="ECO:0000313" key="2">
    <source>
        <dbReference type="Proteomes" id="UP000217348"/>
    </source>
</evidence>
<organism evidence="1 2">
    <name type="scientific">Capnocytophaga stomatis</name>
    <dbReference type="NCBI Taxonomy" id="1848904"/>
    <lineage>
        <taxon>Bacteria</taxon>
        <taxon>Pseudomonadati</taxon>
        <taxon>Bacteroidota</taxon>
        <taxon>Flavobacteriia</taxon>
        <taxon>Flavobacteriales</taxon>
        <taxon>Flavobacteriaceae</taxon>
        <taxon>Capnocytophaga</taxon>
    </lineage>
</organism>
<sequence length="718" mass="80057">MANSTKITTYLLCIFFLLGADFLYAQCNSNVPQVGGTVTFVWDTSNGLPSPVTISGVKRHYENYILVNVIGGITYSVNSPHIRVCFNQQLLNLSGNNFTPNQSGQVRIYYDGWFNNTTLTISVVSGQNTADSQDVPPAINNKWRTHFYKGTDNTNAPPSSYKYLGYFDLPESFNIKKSSGTFEIYSQESTDVRMFASPDFFLTRALMRSTRKGLYYVNLGADDGTRLKIDNTLVYDNWNNISQPKWNPVNNQIINLSGNSLMFYEFYNGGLPLWYLFETSDSDKIIENTISGEQTLCAGGSNGTPVTGDDFNRRNQYGFTPTFAFQWYYTTSIGGVPTDINGATQKDFTPNPQTAPFNQTGTYYLYRRASVTFKNIGMSQQTESVTSNPIKIIVRNQPTAKTKPSKKSFCQDENNAKITITVNNGSGGQPPFTLNYTIDGVTQQYQSNSNIFEIPINTNQAGEFHYQYVSITDGNGCTNQLNQSDIITIKPLPTAVFSGQDTTLCLNTPAAQIPWVTFTGELPFTVKIKAAKTGNPPIEIDETLAENENSLTINHPPNDEGEFTYELLWVSDKNGCKTFFTNQKVVVNVVKPSITLTTPENITWCLPEIVSAVYDEGSGHTNVSENSYVLPSGDTTLDVTINPVPCCPNPVLKWTINNNLSNVRTGQPSTHTGISFENDTSTDKTYNITYWLECNGQKYNYVTREVRIIPRPQINFSN</sequence>
<protein>
    <recommendedName>
        <fullName evidence="3">PA14 domain-containing protein</fullName>
    </recommendedName>
</protein>
<evidence type="ECO:0000313" key="1">
    <source>
        <dbReference type="EMBL" id="ATA89021.1"/>
    </source>
</evidence>